<dbReference type="Gene3D" id="2.60.40.10">
    <property type="entry name" value="Immunoglobulins"/>
    <property type="match status" value="1"/>
</dbReference>
<sequence length="611" mass="69165">MGTPLTPRSPLQVTLTAAPAEVTRGEMVRLRADTTEPGVTYSWSVSGGSLARWTATDAAVVWDTRTADPGVENATVTVTDTHGRTSTQVADVRIKMPVVDGRHASLSVHLEPAGAVRTDSQALWTAIRNSSESLGFAEYQDFIDLVLCRPSHGLDRETRQLRTEGRDELKALRKGQALPYPDVDAYWLLKTATEAFMRLRCGILVDPSRPGEPFEGIDLLQEQARYQDDGVTRQEIESMWQAFIEPIPQDPDFYTLPYFARILEGLRDVPVRGTGKLGFPCDAILRYKLTHPCLIELLWNYWEEESLLVQSLIEISRRFQNMRRAVEPDPLAHLEIAPLLPLGNLLWGYIQDEQHRLSVVRRAYEYDHHYGITLLGRAVPPLRGADSRSKFLEAFHSLLKLCTTFFTQADDMTVKPDGFPVLNALKEVHLLLTEGQHNQYGDLPWTARQEMLMQQWLLARPEMRHFLPARAMVAYPEPWMGTVDVMKKLQGWTDTPTLHFHNLAVFGERILLSIRFGDWNSVIERDEAANWARYWRAEIQGYIHAYRAATGVDLTSDRLDVTMPAVHLRRRTAQQAGPVGRRRAAIGGAVGAGAGMTRRRMRRTPPADRPY</sequence>
<name>A0A7W7TXS5_9ACTN</name>
<dbReference type="InterPro" id="IPR013783">
    <property type="entry name" value="Ig-like_fold"/>
</dbReference>
<dbReference type="AlphaFoldDB" id="A0A7W7TXS5"/>
<evidence type="ECO:0008006" key="3">
    <source>
        <dbReference type="Google" id="ProtNLM"/>
    </source>
</evidence>
<reference evidence="1 2" key="1">
    <citation type="submission" date="2020-08" db="EMBL/GenBank/DDBJ databases">
        <title>Genomic Encyclopedia of Type Strains, Phase III (KMG-III): the genomes of soil and plant-associated and newly described type strains.</title>
        <authorList>
            <person name="Whitman W."/>
        </authorList>
    </citation>
    <scope>NUCLEOTIDE SEQUENCE [LARGE SCALE GENOMIC DNA]</scope>
    <source>
        <strain evidence="1 2">SFB5A</strain>
    </source>
</reference>
<protein>
    <recommendedName>
        <fullName evidence="3">Ig-like domain-containing protein</fullName>
    </recommendedName>
</protein>
<dbReference type="RefSeq" id="WP_184930271.1">
    <property type="nucleotide sequence ID" value="NZ_JACHJY010000002.1"/>
</dbReference>
<accession>A0A7W7TXS5</accession>
<dbReference type="EMBL" id="JACHJY010000002">
    <property type="protein sequence ID" value="MBB4980487.1"/>
    <property type="molecule type" value="Genomic_DNA"/>
</dbReference>
<keyword evidence="2" id="KW-1185">Reference proteome</keyword>
<proteinExistence type="predicted"/>
<dbReference type="GO" id="GO:0005975">
    <property type="term" value="P:carbohydrate metabolic process"/>
    <property type="evidence" value="ECO:0007669"/>
    <property type="project" value="UniProtKB-ARBA"/>
</dbReference>
<evidence type="ECO:0000313" key="2">
    <source>
        <dbReference type="Proteomes" id="UP000582643"/>
    </source>
</evidence>
<dbReference type="Proteomes" id="UP000582643">
    <property type="component" value="Unassembled WGS sequence"/>
</dbReference>
<organism evidence="1 2">
    <name type="scientific">Streptomyces nymphaeiformis</name>
    <dbReference type="NCBI Taxonomy" id="2663842"/>
    <lineage>
        <taxon>Bacteria</taxon>
        <taxon>Bacillati</taxon>
        <taxon>Actinomycetota</taxon>
        <taxon>Actinomycetes</taxon>
        <taxon>Kitasatosporales</taxon>
        <taxon>Streptomycetaceae</taxon>
        <taxon>Streptomyces</taxon>
    </lineage>
</organism>
<evidence type="ECO:0000313" key="1">
    <source>
        <dbReference type="EMBL" id="MBB4980487.1"/>
    </source>
</evidence>
<comment type="caution">
    <text evidence="1">The sequence shown here is derived from an EMBL/GenBank/DDBJ whole genome shotgun (WGS) entry which is preliminary data.</text>
</comment>
<dbReference type="CDD" id="cd00146">
    <property type="entry name" value="PKD"/>
    <property type="match status" value="1"/>
</dbReference>
<gene>
    <name evidence="1" type="ORF">GGE06_001395</name>
</gene>